<accession>A0A098ED62</accession>
<sequence>MIYPLILSKFFKSMKSSASIHRIAGYGKKEIPDEKMQDKREKLEKSIGAIRFELKEVLDEIENCKVEREQLCDLERTLKEQTTIKDGKREGDVNILSALEDCDRKIKTIDRKINNIKKPYEEKFEKLQKWEKEGERIQGKEHIYVVDVELDQLMTCFRMSFANICSFFLSNCLNNEKMELQTLIQSFFMLGGTITETENERIIKLTRNEKEQEMMEKLALGLNALNSFGINYINGKKYLFQLYCATAEIALFIEWYIVCCLRTRDLLFAYITVS</sequence>
<evidence type="ECO:0000313" key="1">
    <source>
        <dbReference type="EMBL" id="CEG13953.1"/>
    </source>
</evidence>
<reference evidence="1" key="1">
    <citation type="submission" date="2014-09" db="EMBL/GenBank/DDBJ databases">
        <authorList>
            <person name="Probst J Alexander"/>
        </authorList>
    </citation>
    <scope>NUCLEOTIDE SEQUENCE</scope>
</reference>
<proteinExistence type="predicted"/>
<gene>
    <name evidence="1" type="ORF">MSIBF_A770001</name>
</gene>
<name>A0A098ED62_9ZZZZ</name>
<dbReference type="EMBL" id="CCXY01000443">
    <property type="protein sequence ID" value="CEG13953.1"/>
    <property type="molecule type" value="Genomic_DNA"/>
</dbReference>
<protein>
    <submittedName>
        <fullName evidence="1">Uncharacterized protein</fullName>
    </submittedName>
</protein>
<organism evidence="1">
    <name type="scientific">groundwater metagenome</name>
    <dbReference type="NCBI Taxonomy" id="717931"/>
    <lineage>
        <taxon>unclassified sequences</taxon>
        <taxon>metagenomes</taxon>
        <taxon>ecological metagenomes</taxon>
    </lineage>
</organism>
<dbReference type="AlphaFoldDB" id="A0A098ED62"/>